<dbReference type="OrthoDB" id="3647394at2759"/>
<dbReference type="Proteomes" id="UP000504637">
    <property type="component" value="Unplaced"/>
</dbReference>
<accession>A0A6J3M436</accession>
<dbReference type="Pfam" id="PF06293">
    <property type="entry name" value="Kdo"/>
    <property type="match status" value="1"/>
</dbReference>
<dbReference type="PANTHER" id="PTHR37171:SF1">
    <property type="entry name" value="SERINE_THREONINE-PROTEIN KINASE YRZF-RELATED"/>
    <property type="match status" value="1"/>
</dbReference>
<dbReference type="AlphaFoldDB" id="A0A6J3M436"/>
<organism evidence="3">
    <name type="scientific">Dissoconium aciculare CBS 342.82</name>
    <dbReference type="NCBI Taxonomy" id="1314786"/>
    <lineage>
        <taxon>Eukaryota</taxon>
        <taxon>Fungi</taxon>
        <taxon>Dikarya</taxon>
        <taxon>Ascomycota</taxon>
        <taxon>Pezizomycotina</taxon>
        <taxon>Dothideomycetes</taxon>
        <taxon>Dothideomycetidae</taxon>
        <taxon>Mycosphaerellales</taxon>
        <taxon>Dissoconiaceae</taxon>
        <taxon>Dissoconium</taxon>
    </lineage>
</organism>
<reference evidence="3" key="1">
    <citation type="submission" date="2020-01" db="EMBL/GenBank/DDBJ databases">
        <authorList>
            <consortium name="DOE Joint Genome Institute"/>
            <person name="Haridas S."/>
            <person name="Albert R."/>
            <person name="Binder M."/>
            <person name="Bloem J."/>
            <person name="Labutti K."/>
            <person name="Salamov A."/>
            <person name="Andreopoulos B."/>
            <person name="Baker S.E."/>
            <person name="Barry K."/>
            <person name="Bills G."/>
            <person name="Bluhm B.H."/>
            <person name="Cannon C."/>
            <person name="Castanera R."/>
            <person name="Culley D.E."/>
            <person name="Daum C."/>
            <person name="Ezra D."/>
            <person name="Gonzalez J.B."/>
            <person name="Henrissat B."/>
            <person name="Kuo A."/>
            <person name="Liang C."/>
            <person name="Lipzen A."/>
            <person name="Lutzoni F."/>
            <person name="Magnuson J."/>
            <person name="Mondo S."/>
            <person name="Nolan M."/>
            <person name="Ohm R."/>
            <person name="Pangilinan J."/>
            <person name="Park H.-J."/>
            <person name="Ramirez L."/>
            <person name="Alfaro M."/>
            <person name="Sun H."/>
            <person name="Tritt A."/>
            <person name="Yoshinaga Y."/>
            <person name="Zwiers L.-H."/>
            <person name="Turgeon B.G."/>
            <person name="Goodwin S.B."/>
            <person name="Spatafora J.W."/>
            <person name="Crous P.W."/>
            <person name="Grigoriev I.V."/>
        </authorList>
    </citation>
    <scope>NUCLEOTIDE SEQUENCE</scope>
    <source>
        <strain evidence="3">CBS 342.82</strain>
    </source>
</reference>
<sequence>MDKGRLISHPYCTTQCLRAILQSHNEQNDPHCPSAAAHNNSSLSLNAFHQELRLCLNNVDTRNTCILDLALSGHRGSMFKICHPVLNYCLIAKGFQRGDADSMRREEDVYARLSDLQGERIPLYCGSITLDYPLESPARAEPIEHLLLLSYGGTSILKRFPEGEPISLVYKAQILAATRKLHERQVIHGDLEMRNVVVDPDSDRVILIDFERSRLYERRPPCDDSRHCRKTYHDKKGRRRKCMYCREFDMVQDSIERPDYSM</sequence>
<proteinExistence type="predicted"/>
<reference evidence="3" key="2">
    <citation type="submission" date="2020-04" db="EMBL/GenBank/DDBJ databases">
        <authorList>
            <consortium name="NCBI Genome Project"/>
        </authorList>
    </citation>
    <scope>NUCLEOTIDE SEQUENCE</scope>
    <source>
        <strain evidence="3">CBS 342.82</strain>
    </source>
</reference>
<evidence type="ECO:0000313" key="3">
    <source>
        <dbReference type="RefSeq" id="XP_033459821.1"/>
    </source>
</evidence>
<dbReference type="Gene3D" id="1.10.510.10">
    <property type="entry name" value="Transferase(Phosphotransferase) domain 1"/>
    <property type="match status" value="1"/>
</dbReference>
<reference evidence="3" key="3">
    <citation type="submission" date="2025-08" db="UniProtKB">
        <authorList>
            <consortium name="RefSeq"/>
        </authorList>
    </citation>
    <scope>IDENTIFICATION</scope>
    <source>
        <strain evidence="3">CBS 342.82</strain>
    </source>
</reference>
<evidence type="ECO:0000259" key="1">
    <source>
        <dbReference type="PROSITE" id="PS50011"/>
    </source>
</evidence>
<keyword evidence="2" id="KW-1185">Reference proteome</keyword>
<dbReference type="InterPro" id="IPR011009">
    <property type="entry name" value="Kinase-like_dom_sf"/>
</dbReference>
<dbReference type="GO" id="GO:0005524">
    <property type="term" value="F:ATP binding"/>
    <property type="evidence" value="ECO:0007669"/>
    <property type="project" value="InterPro"/>
</dbReference>
<dbReference type="PANTHER" id="PTHR37171">
    <property type="entry name" value="SERINE/THREONINE-PROTEIN KINASE YRZF-RELATED"/>
    <property type="match status" value="1"/>
</dbReference>
<feature type="domain" description="Protein kinase" evidence="1">
    <location>
        <begin position="64"/>
        <end position="262"/>
    </location>
</feature>
<dbReference type="InterPro" id="IPR052396">
    <property type="entry name" value="Meiotic_Drive_Suppr_Kinase"/>
</dbReference>
<evidence type="ECO:0000313" key="2">
    <source>
        <dbReference type="Proteomes" id="UP000504637"/>
    </source>
</evidence>
<dbReference type="GeneID" id="54360929"/>
<gene>
    <name evidence="3" type="ORF">K489DRAFT_370409</name>
</gene>
<dbReference type="GO" id="GO:0004672">
    <property type="term" value="F:protein kinase activity"/>
    <property type="evidence" value="ECO:0007669"/>
    <property type="project" value="InterPro"/>
</dbReference>
<dbReference type="SUPFAM" id="SSF56112">
    <property type="entry name" value="Protein kinase-like (PK-like)"/>
    <property type="match status" value="1"/>
</dbReference>
<dbReference type="InterPro" id="IPR000719">
    <property type="entry name" value="Prot_kinase_dom"/>
</dbReference>
<name>A0A6J3M436_9PEZI</name>
<dbReference type="RefSeq" id="XP_033459821.1">
    <property type="nucleotide sequence ID" value="XM_033603129.1"/>
</dbReference>
<dbReference type="PROSITE" id="PS50011">
    <property type="entry name" value="PROTEIN_KINASE_DOM"/>
    <property type="match status" value="1"/>
</dbReference>
<protein>
    <recommendedName>
        <fullName evidence="1">Protein kinase domain-containing protein</fullName>
    </recommendedName>
</protein>